<feature type="binding site" evidence="1">
    <location>
        <position position="28"/>
    </location>
    <ligand>
        <name>Mg(2+)</name>
        <dbReference type="ChEBI" id="CHEBI:18420"/>
        <label>4</label>
    </ligand>
</feature>
<name>A0A1G6I2R5_9BACI</name>
<dbReference type="EC" id="2.7.4.16" evidence="1"/>
<dbReference type="GO" id="GO:0009228">
    <property type="term" value="P:thiamine biosynthetic process"/>
    <property type="evidence" value="ECO:0007669"/>
    <property type="project" value="UniProtKB-KW"/>
</dbReference>
<keyword evidence="1 4" id="KW-0418">Kinase</keyword>
<dbReference type="NCBIfam" id="TIGR01379">
    <property type="entry name" value="thiL"/>
    <property type="match status" value="1"/>
</dbReference>
<feature type="binding site" evidence="1">
    <location>
        <begin position="121"/>
        <end position="122"/>
    </location>
    <ligand>
        <name>ATP</name>
        <dbReference type="ChEBI" id="CHEBI:30616"/>
    </ligand>
</feature>
<dbReference type="InterPro" id="IPR010918">
    <property type="entry name" value="PurM-like_C_dom"/>
</dbReference>
<evidence type="ECO:0000259" key="3">
    <source>
        <dbReference type="Pfam" id="PF02769"/>
    </source>
</evidence>
<dbReference type="AlphaFoldDB" id="A0A1G6I2R5"/>
<feature type="domain" description="PurM-like N-terminal" evidence="2">
    <location>
        <begin position="26"/>
        <end position="140"/>
    </location>
</feature>
<feature type="binding site" evidence="1">
    <location>
        <position position="104"/>
    </location>
    <ligand>
        <name>ATP</name>
        <dbReference type="ChEBI" id="CHEBI:30616"/>
    </ligand>
</feature>
<evidence type="ECO:0000313" key="5">
    <source>
        <dbReference type="Proteomes" id="UP000242662"/>
    </source>
</evidence>
<dbReference type="RefSeq" id="WP_090775366.1">
    <property type="nucleotide sequence ID" value="NZ_FMYM01000004.1"/>
</dbReference>
<feature type="binding site" evidence="1">
    <location>
        <position position="220"/>
    </location>
    <ligand>
        <name>Mg(2+)</name>
        <dbReference type="ChEBI" id="CHEBI:18420"/>
        <label>5</label>
    </ligand>
</feature>
<dbReference type="InterPro" id="IPR036921">
    <property type="entry name" value="PurM-like_N_sf"/>
</dbReference>
<evidence type="ECO:0000313" key="4">
    <source>
        <dbReference type="EMBL" id="SDC00026.1"/>
    </source>
</evidence>
<dbReference type="SUPFAM" id="SSF56042">
    <property type="entry name" value="PurM C-terminal domain-like"/>
    <property type="match status" value="1"/>
</dbReference>
<feature type="binding site" evidence="1">
    <location>
        <position position="148"/>
    </location>
    <ligand>
        <name>ATP</name>
        <dbReference type="ChEBI" id="CHEBI:30616"/>
    </ligand>
</feature>
<evidence type="ECO:0000256" key="1">
    <source>
        <dbReference type="HAMAP-Rule" id="MF_02128"/>
    </source>
</evidence>
<dbReference type="PIRSF" id="PIRSF005303">
    <property type="entry name" value="Thiam_monoph_kin"/>
    <property type="match status" value="1"/>
</dbReference>
<dbReference type="CDD" id="cd02194">
    <property type="entry name" value="ThiL"/>
    <property type="match status" value="1"/>
</dbReference>
<dbReference type="GO" id="GO:0009229">
    <property type="term" value="P:thiamine diphosphate biosynthetic process"/>
    <property type="evidence" value="ECO:0007669"/>
    <property type="project" value="UniProtKB-UniRule"/>
</dbReference>
<feature type="binding site" evidence="1">
    <location>
        <position position="122"/>
    </location>
    <ligand>
        <name>Mg(2+)</name>
        <dbReference type="ChEBI" id="CHEBI:18420"/>
        <label>1</label>
    </ligand>
</feature>
<feature type="binding site" evidence="1">
    <location>
        <position position="217"/>
    </location>
    <ligand>
        <name>Mg(2+)</name>
        <dbReference type="ChEBI" id="CHEBI:18420"/>
        <label>3</label>
    </ligand>
</feature>
<feature type="domain" description="PurM-like C-terminal" evidence="3">
    <location>
        <begin position="152"/>
        <end position="247"/>
    </location>
</feature>
<feature type="binding site" evidence="1">
    <location>
        <position position="74"/>
    </location>
    <ligand>
        <name>Mg(2+)</name>
        <dbReference type="ChEBI" id="CHEBI:18420"/>
        <label>2</label>
    </ligand>
</feature>
<dbReference type="EMBL" id="FMYM01000004">
    <property type="protein sequence ID" value="SDC00026.1"/>
    <property type="molecule type" value="Genomic_DNA"/>
</dbReference>
<feature type="binding site" evidence="1">
    <location>
        <position position="74"/>
    </location>
    <ligand>
        <name>Mg(2+)</name>
        <dbReference type="ChEBI" id="CHEBI:18420"/>
        <label>3</label>
    </ligand>
</feature>
<dbReference type="OrthoDB" id="9802811at2"/>
<evidence type="ECO:0000259" key="2">
    <source>
        <dbReference type="Pfam" id="PF00586"/>
    </source>
</evidence>
<comment type="caution">
    <text evidence="1">Lacks conserved residue(s) required for the propagation of feature annotation.</text>
</comment>
<feature type="binding site" evidence="1">
    <location>
        <position position="52"/>
    </location>
    <ligand>
        <name>substrate</name>
    </ligand>
</feature>
<comment type="pathway">
    <text evidence="1">Cofactor biosynthesis; thiamine diphosphate biosynthesis; thiamine diphosphate from thiamine phosphate: step 1/1.</text>
</comment>
<dbReference type="PANTHER" id="PTHR30270">
    <property type="entry name" value="THIAMINE-MONOPHOSPHATE KINASE"/>
    <property type="match status" value="1"/>
</dbReference>
<dbReference type="Proteomes" id="UP000242662">
    <property type="component" value="Unassembled WGS sequence"/>
</dbReference>
<dbReference type="PANTHER" id="PTHR30270:SF0">
    <property type="entry name" value="THIAMINE-MONOPHOSPHATE KINASE"/>
    <property type="match status" value="1"/>
</dbReference>
<dbReference type="GO" id="GO:0009030">
    <property type="term" value="F:thiamine-phosphate kinase activity"/>
    <property type="evidence" value="ECO:0007669"/>
    <property type="project" value="UniProtKB-UniRule"/>
</dbReference>
<protein>
    <recommendedName>
        <fullName evidence="1">Thiamine-monophosphate kinase</fullName>
        <shortName evidence="1">TMP kinase</shortName>
        <shortName evidence="1">Thiamine-phosphate kinase</shortName>
        <ecNumber evidence="1">2.7.4.16</ecNumber>
    </recommendedName>
</protein>
<keyword evidence="5" id="KW-1185">Reference proteome</keyword>
<feature type="binding site" evidence="1">
    <location>
        <position position="28"/>
    </location>
    <ligand>
        <name>Mg(2+)</name>
        <dbReference type="ChEBI" id="CHEBI:18420"/>
        <label>3</label>
    </ligand>
</feature>
<feature type="binding site" evidence="1">
    <location>
        <position position="268"/>
    </location>
    <ligand>
        <name>substrate</name>
    </ligand>
</feature>
<feature type="binding site" evidence="1">
    <location>
        <position position="45"/>
    </location>
    <ligand>
        <name>Mg(2+)</name>
        <dbReference type="ChEBI" id="CHEBI:18420"/>
        <label>1</label>
    </ligand>
</feature>
<accession>A0A1G6I2R5</accession>
<reference evidence="5" key="1">
    <citation type="submission" date="2016-09" db="EMBL/GenBank/DDBJ databases">
        <authorList>
            <person name="Varghese N."/>
            <person name="Submissions S."/>
        </authorList>
    </citation>
    <scope>NUCLEOTIDE SEQUENCE [LARGE SCALE GENOMIC DNA]</scope>
    <source>
        <strain evidence="5">25nlg</strain>
    </source>
</reference>
<comment type="miscellaneous">
    <text evidence="1">Reaction mechanism of ThiL seems to utilize a direct, inline transfer of the gamma-phosphate of ATP to TMP rather than a phosphorylated enzyme intermediate.</text>
</comment>
<keyword evidence="1" id="KW-0547">Nucleotide-binding</keyword>
<comment type="catalytic activity">
    <reaction evidence="1">
        <text>thiamine phosphate + ATP = thiamine diphosphate + ADP</text>
        <dbReference type="Rhea" id="RHEA:15913"/>
        <dbReference type="ChEBI" id="CHEBI:30616"/>
        <dbReference type="ChEBI" id="CHEBI:37575"/>
        <dbReference type="ChEBI" id="CHEBI:58937"/>
        <dbReference type="ChEBI" id="CHEBI:456216"/>
        <dbReference type="EC" id="2.7.4.16"/>
    </reaction>
</comment>
<dbReference type="InterPro" id="IPR036676">
    <property type="entry name" value="PurM-like_C_sf"/>
</dbReference>
<feature type="binding site" evidence="1">
    <location>
        <position position="45"/>
    </location>
    <ligand>
        <name>Mg(2+)</name>
        <dbReference type="ChEBI" id="CHEBI:18420"/>
        <label>2</label>
    </ligand>
</feature>
<dbReference type="GO" id="GO:0005524">
    <property type="term" value="F:ATP binding"/>
    <property type="evidence" value="ECO:0007669"/>
    <property type="project" value="UniProtKB-UniRule"/>
</dbReference>
<dbReference type="GO" id="GO:0000287">
    <property type="term" value="F:magnesium ion binding"/>
    <property type="evidence" value="ECO:0007669"/>
    <property type="project" value="UniProtKB-UniRule"/>
</dbReference>
<comment type="function">
    <text evidence="1">Catalyzes the ATP-dependent phosphorylation of thiamine-monophosphate (TMP) to form thiamine-pyrophosphate (TPP), the active form of vitamin B1.</text>
</comment>
<feature type="binding site" evidence="1">
    <location>
        <position position="219"/>
    </location>
    <ligand>
        <name>ATP</name>
        <dbReference type="ChEBI" id="CHEBI:30616"/>
    </ligand>
</feature>
<keyword evidence="1" id="KW-0479">Metal-binding</keyword>
<keyword evidence="1" id="KW-0808">Transferase</keyword>
<dbReference type="InterPro" id="IPR016188">
    <property type="entry name" value="PurM-like_N"/>
</dbReference>
<dbReference type="SUPFAM" id="SSF55326">
    <property type="entry name" value="PurM N-terminal domain-like"/>
    <property type="match status" value="1"/>
</dbReference>
<dbReference type="Gene3D" id="3.90.650.10">
    <property type="entry name" value="PurM-like C-terminal domain"/>
    <property type="match status" value="1"/>
</dbReference>
<gene>
    <name evidence="1" type="primary">thiL</name>
    <name evidence="4" type="ORF">SAMN05421737_104260</name>
</gene>
<keyword evidence="1" id="KW-0460">Magnesium</keyword>
<feature type="binding site" evidence="1">
    <location>
        <position position="74"/>
    </location>
    <ligand>
        <name>Mg(2+)</name>
        <dbReference type="ChEBI" id="CHEBI:18420"/>
        <label>4</label>
    </ligand>
</feature>
<dbReference type="Pfam" id="PF02769">
    <property type="entry name" value="AIRS_C"/>
    <property type="match status" value="1"/>
</dbReference>
<dbReference type="Pfam" id="PF00586">
    <property type="entry name" value="AIRS"/>
    <property type="match status" value="1"/>
</dbReference>
<dbReference type="HAMAP" id="MF_02128">
    <property type="entry name" value="TMP_kinase"/>
    <property type="match status" value="1"/>
</dbReference>
<keyword evidence="1" id="KW-0784">Thiamine biosynthesis</keyword>
<sequence length="338" mass="36413">MEDEFAFIDSITPKKTYQSRLRVGIGDDAAVYVSNVHYEEVVCVDTMVEGIHFRKDTLNARQIGQKALGINVSDLAAMGARPQFYLVAIAIPTTWSADEVREIYKGMKMLADPLEMDLIGGDTVSSPSCLMITVTAIGVVEAGSALKRSMAQPGDVVFLTGPVGGSAAGFSLLNEQTRHGVFTAEEQHYILCHQEVAPQVALGRICASSGGRIALNDVSDGLASEAHEIAVASGVQLVLDREEIVALSPQLHGVDEETGLKWGLYGGEDFQLLGTTSKDQLASLQQQASAIGRSFYPVGFVRAGVPAVYIKKEEQEVLLAKKGFNHFRHGDENDETKV</sequence>
<dbReference type="InterPro" id="IPR006283">
    <property type="entry name" value="ThiL-like"/>
</dbReference>
<dbReference type="Gene3D" id="3.30.1330.10">
    <property type="entry name" value="PurM-like, N-terminal domain"/>
    <property type="match status" value="1"/>
</dbReference>
<comment type="similarity">
    <text evidence="1">Belongs to the thiamine-monophosphate kinase family.</text>
</comment>
<dbReference type="STRING" id="1464122.SAMN05421737_104260"/>
<organism evidence="4 5">
    <name type="scientific">Shouchella lonarensis</name>
    <dbReference type="NCBI Taxonomy" id="1464122"/>
    <lineage>
        <taxon>Bacteria</taxon>
        <taxon>Bacillati</taxon>
        <taxon>Bacillota</taxon>
        <taxon>Bacilli</taxon>
        <taxon>Bacillales</taxon>
        <taxon>Bacillaceae</taxon>
        <taxon>Shouchella</taxon>
    </lineage>
</organism>
<keyword evidence="1" id="KW-0067">ATP-binding</keyword>
<dbReference type="UniPathway" id="UPA00060">
    <property type="reaction ID" value="UER00142"/>
</dbReference>
<proteinExistence type="inferred from homology"/>
<feature type="binding site" evidence="1">
    <location>
        <position position="324"/>
    </location>
    <ligand>
        <name>substrate</name>
    </ligand>
</feature>